<accession>A0ABY8BZG3</accession>
<proteinExistence type="inferred from homology"/>
<feature type="transmembrane region" description="Helical" evidence="7">
    <location>
        <begin position="104"/>
        <end position="126"/>
    </location>
</feature>
<evidence type="ECO:0000259" key="8">
    <source>
        <dbReference type="PROSITE" id="PS50928"/>
    </source>
</evidence>
<organism evidence="9 10">
    <name type="scientific">Microbacterium horticulturae</name>
    <dbReference type="NCBI Taxonomy" id="3028316"/>
    <lineage>
        <taxon>Bacteria</taxon>
        <taxon>Bacillati</taxon>
        <taxon>Actinomycetota</taxon>
        <taxon>Actinomycetes</taxon>
        <taxon>Micrococcales</taxon>
        <taxon>Microbacteriaceae</taxon>
        <taxon>Microbacterium</taxon>
    </lineage>
</organism>
<comment type="subcellular location">
    <subcellularLocation>
        <location evidence="1 7">Cell membrane</location>
        <topology evidence="1 7">Multi-pass membrane protein</topology>
    </subcellularLocation>
</comment>
<reference evidence="9 10" key="1">
    <citation type="submission" date="2023-03" db="EMBL/GenBank/DDBJ databases">
        <title>Genome sequence of Microbacterium sp. KACC 23027.</title>
        <authorList>
            <person name="Kim S."/>
            <person name="Heo J."/>
            <person name="Kwon S.-W."/>
        </authorList>
    </citation>
    <scope>NUCLEOTIDE SEQUENCE [LARGE SCALE GENOMIC DNA]</scope>
    <source>
        <strain evidence="9 10">KACC 23027</strain>
    </source>
</reference>
<evidence type="ECO:0000256" key="3">
    <source>
        <dbReference type="ARBA" id="ARBA00022475"/>
    </source>
</evidence>
<evidence type="ECO:0000256" key="6">
    <source>
        <dbReference type="ARBA" id="ARBA00023136"/>
    </source>
</evidence>
<name>A0ABY8BZG3_9MICO</name>
<evidence type="ECO:0000313" key="9">
    <source>
        <dbReference type="EMBL" id="WEG08497.1"/>
    </source>
</evidence>
<evidence type="ECO:0000256" key="4">
    <source>
        <dbReference type="ARBA" id="ARBA00022692"/>
    </source>
</evidence>
<feature type="transmembrane region" description="Helical" evidence="7">
    <location>
        <begin position="176"/>
        <end position="203"/>
    </location>
</feature>
<feature type="domain" description="ABC transmembrane type-1" evidence="8">
    <location>
        <begin position="66"/>
        <end position="246"/>
    </location>
</feature>
<dbReference type="Gene3D" id="1.10.3720.10">
    <property type="entry name" value="MetI-like"/>
    <property type="match status" value="1"/>
</dbReference>
<evidence type="ECO:0000256" key="1">
    <source>
        <dbReference type="ARBA" id="ARBA00004651"/>
    </source>
</evidence>
<dbReference type="InterPro" id="IPR035906">
    <property type="entry name" value="MetI-like_sf"/>
</dbReference>
<feature type="transmembrane region" description="Helical" evidence="7">
    <location>
        <begin position="223"/>
        <end position="249"/>
    </location>
</feature>
<dbReference type="PANTHER" id="PTHR30151">
    <property type="entry name" value="ALKANE SULFONATE ABC TRANSPORTER-RELATED, MEMBRANE SUBUNIT"/>
    <property type="match status" value="1"/>
</dbReference>
<evidence type="ECO:0000256" key="2">
    <source>
        <dbReference type="ARBA" id="ARBA00022448"/>
    </source>
</evidence>
<keyword evidence="5 7" id="KW-1133">Transmembrane helix</keyword>
<protein>
    <submittedName>
        <fullName evidence="9">ABC transporter permease</fullName>
    </submittedName>
</protein>
<dbReference type="Pfam" id="PF00528">
    <property type="entry name" value="BPD_transp_1"/>
    <property type="match status" value="1"/>
</dbReference>
<dbReference type="RefSeq" id="WP_275277825.1">
    <property type="nucleotide sequence ID" value="NZ_CP119108.1"/>
</dbReference>
<feature type="transmembrane region" description="Helical" evidence="7">
    <location>
        <begin position="20"/>
        <end position="43"/>
    </location>
</feature>
<dbReference type="CDD" id="cd06261">
    <property type="entry name" value="TM_PBP2"/>
    <property type="match status" value="1"/>
</dbReference>
<evidence type="ECO:0000256" key="7">
    <source>
        <dbReference type="RuleBase" id="RU363032"/>
    </source>
</evidence>
<keyword evidence="2 7" id="KW-0813">Transport</keyword>
<sequence>MTDAHAPVTASARIGRVVTLLWLPVVLLIAVFWLTAGSTNIYFPPATSVVSTIVDGFADGELGAALGYSMTNFALGLFIAGIVGIAGGLFLGERPAIRGAFEPMLNFVRALPFVALVPIFIIALGISAAPKTALIALGCLWPVLLNTTDGVRAISPAILETSRSYRVGSALRLRRVTLMGALPQIFAGLRVALSVGIVMVVVSEMYGSTEGIGYYILFSAQRFAIAETWAGTFVLAAVGYLLNVVFVWIEHLTLGWYERRAPRVRGARTARSAQKVLA</sequence>
<dbReference type="Proteomes" id="UP001214553">
    <property type="component" value="Chromosome"/>
</dbReference>
<dbReference type="EMBL" id="CP119108">
    <property type="protein sequence ID" value="WEG08497.1"/>
    <property type="molecule type" value="Genomic_DNA"/>
</dbReference>
<evidence type="ECO:0000313" key="10">
    <source>
        <dbReference type="Proteomes" id="UP001214553"/>
    </source>
</evidence>
<dbReference type="PROSITE" id="PS50928">
    <property type="entry name" value="ABC_TM1"/>
    <property type="match status" value="1"/>
</dbReference>
<dbReference type="PANTHER" id="PTHR30151:SF0">
    <property type="entry name" value="ABC TRANSPORTER PERMEASE PROTEIN MJ0413-RELATED"/>
    <property type="match status" value="1"/>
</dbReference>
<keyword evidence="6 7" id="KW-0472">Membrane</keyword>
<keyword evidence="4 7" id="KW-0812">Transmembrane</keyword>
<keyword evidence="3" id="KW-1003">Cell membrane</keyword>
<dbReference type="InterPro" id="IPR000515">
    <property type="entry name" value="MetI-like"/>
</dbReference>
<evidence type="ECO:0000256" key="5">
    <source>
        <dbReference type="ARBA" id="ARBA00022989"/>
    </source>
</evidence>
<gene>
    <name evidence="9" type="ORF">PU630_14810</name>
</gene>
<comment type="similarity">
    <text evidence="7">Belongs to the binding-protein-dependent transport system permease family.</text>
</comment>
<dbReference type="SUPFAM" id="SSF161098">
    <property type="entry name" value="MetI-like"/>
    <property type="match status" value="1"/>
</dbReference>
<keyword evidence="10" id="KW-1185">Reference proteome</keyword>
<feature type="transmembrane region" description="Helical" evidence="7">
    <location>
        <begin position="73"/>
        <end position="92"/>
    </location>
</feature>
<feature type="transmembrane region" description="Helical" evidence="7">
    <location>
        <begin position="132"/>
        <end position="155"/>
    </location>
</feature>